<sequence>MARLLRLLRKKALQVAPEPEGSSFRLPKEQSSPSVPAGGEAAPIQARRWKCPAFWRRKPSPGAGTELGKAPTRPQRSWLRRRDPAQEGSRAGWLWGFLCGQQRPQEPSPDSQEEASPCPVTEDLPASPGQE</sequence>
<organism evidence="2 3">
    <name type="scientific">Chelydra serpentina</name>
    <name type="common">Snapping turtle</name>
    <name type="synonym">Testudo serpentina</name>
    <dbReference type="NCBI Taxonomy" id="8475"/>
    <lineage>
        <taxon>Eukaryota</taxon>
        <taxon>Metazoa</taxon>
        <taxon>Chordata</taxon>
        <taxon>Craniata</taxon>
        <taxon>Vertebrata</taxon>
        <taxon>Euteleostomi</taxon>
        <taxon>Archelosauria</taxon>
        <taxon>Testudinata</taxon>
        <taxon>Testudines</taxon>
        <taxon>Cryptodira</taxon>
        <taxon>Durocryptodira</taxon>
        <taxon>Americhelydia</taxon>
        <taxon>Chelydroidea</taxon>
        <taxon>Chelydridae</taxon>
        <taxon>Chelydra</taxon>
    </lineage>
</organism>
<accession>A0A8T1SQ42</accession>
<feature type="region of interest" description="Disordered" evidence="1">
    <location>
        <begin position="16"/>
        <end position="131"/>
    </location>
</feature>
<comment type="caution">
    <text evidence="2">The sequence shown here is derived from an EMBL/GenBank/DDBJ whole genome shotgun (WGS) entry which is preliminary data.</text>
</comment>
<feature type="non-terminal residue" evidence="2">
    <location>
        <position position="131"/>
    </location>
</feature>
<dbReference type="EMBL" id="JAHGAV010000141">
    <property type="protein sequence ID" value="KAG6930634.1"/>
    <property type="molecule type" value="Genomic_DNA"/>
</dbReference>
<protein>
    <submittedName>
        <fullName evidence="2">Uncharacterized protein</fullName>
    </submittedName>
</protein>
<evidence type="ECO:0000313" key="3">
    <source>
        <dbReference type="Proteomes" id="UP000765507"/>
    </source>
</evidence>
<dbReference type="AlphaFoldDB" id="A0A8T1SQ42"/>
<evidence type="ECO:0000313" key="2">
    <source>
        <dbReference type="EMBL" id="KAG6930634.1"/>
    </source>
</evidence>
<gene>
    <name evidence="2" type="ORF">G0U57_003200</name>
</gene>
<proteinExistence type="predicted"/>
<dbReference type="OrthoDB" id="10419470at2759"/>
<keyword evidence="3" id="KW-1185">Reference proteome</keyword>
<feature type="compositionally biased region" description="Basic residues" evidence="1">
    <location>
        <begin position="47"/>
        <end position="59"/>
    </location>
</feature>
<reference evidence="2 3" key="1">
    <citation type="journal article" date="2020" name="G3 (Bethesda)">
        <title>Draft Genome of the Common Snapping Turtle, Chelydra serpentina, a Model for Phenotypic Plasticity in Reptiles.</title>
        <authorList>
            <person name="Das D."/>
            <person name="Singh S.K."/>
            <person name="Bierstedt J."/>
            <person name="Erickson A."/>
            <person name="Galli G.L.J."/>
            <person name="Crossley D.A. 2nd"/>
            <person name="Rhen T."/>
        </authorList>
    </citation>
    <scope>NUCLEOTIDE SEQUENCE [LARGE SCALE GENOMIC DNA]</scope>
    <source>
        <strain evidence="2">KW</strain>
    </source>
</reference>
<evidence type="ECO:0000256" key="1">
    <source>
        <dbReference type="SAM" id="MobiDB-lite"/>
    </source>
</evidence>
<dbReference type="Proteomes" id="UP000765507">
    <property type="component" value="Unassembled WGS sequence"/>
</dbReference>
<name>A0A8T1SQ42_CHESE</name>